<dbReference type="Proteomes" id="UP000594263">
    <property type="component" value="Unplaced"/>
</dbReference>
<evidence type="ECO:0000256" key="1">
    <source>
        <dbReference type="SAM" id="MobiDB-lite"/>
    </source>
</evidence>
<dbReference type="Gramene" id="Kaladp0047s0191.1.v1.1">
    <property type="protein sequence ID" value="Kaladp0047s0191.1.v1.1.CDS.1"/>
    <property type="gene ID" value="Kaladp0047s0191.v1.1"/>
</dbReference>
<protein>
    <submittedName>
        <fullName evidence="3">Uncharacterized protein</fullName>
    </submittedName>
</protein>
<name>A0A7N0TXW4_KALFE</name>
<accession>A0A7N0TXW4</accession>
<dbReference type="EnsemblPlants" id="Kaladp0047s0191.1.v1.1">
    <property type="protein sequence ID" value="Kaladp0047s0191.1.v1.1.CDS.1"/>
    <property type="gene ID" value="Kaladp0047s0191.v1.1"/>
</dbReference>
<evidence type="ECO:0000313" key="3">
    <source>
        <dbReference type="EnsemblPlants" id="Kaladp0047s0191.1.v1.1.CDS.1"/>
    </source>
</evidence>
<keyword evidence="2" id="KW-0812">Transmembrane</keyword>
<feature type="transmembrane region" description="Helical" evidence="2">
    <location>
        <begin position="65"/>
        <end position="87"/>
    </location>
</feature>
<proteinExistence type="predicted"/>
<feature type="region of interest" description="Disordered" evidence="1">
    <location>
        <begin position="1"/>
        <end position="22"/>
    </location>
</feature>
<dbReference type="AlphaFoldDB" id="A0A7N0TXW4"/>
<sequence length="99" mass="10933">MIESLSQSLKARQTGQSPTSDQLCHQELLLSHTSNLMPSGGYSRRSSSMEPYLLQFLKSNVPKHAMLLGTLGCISSTSVVYLSWTLFAPQSEVGHFRCI</sequence>
<keyword evidence="2" id="KW-1133">Transmembrane helix</keyword>
<evidence type="ECO:0000256" key="2">
    <source>
        <dbReference type="SAM" id="Phobius"/>
    </source>
</evidence>
<organism evidence="3 4">
    <name type="scientific">Kalanchoe fedtschenkoi</name>
    <name type="common">Lavender scallops</name>
    <name type="synonym">South American air plant</name>
    <dbReference type="NCBI Taxonomy" id="63787"/>
    <lineage>
        <taxon>Eukaryota</taxon>
        <taxon>Viridiplantae</taxon>
        <taxon>Streptophyta</taxon>
        <taxon>Embryophyta</taxon>
        <taxon>Tracheophyta</taxon>
        <taxon>Spermatophyta</taxon>
        <taxon>Magnoliopsida</taxon>
        <taxon>eudicotyledons</taxon>
        <taxon>Gunneridae</taxon>
        <taxon>Pentapetalae</taxon>
        <taxon>Saxifragales</taxon>
        <taxon>Crassulaceae</taxon>
        <taxon>Kalanchoe</taxon>
    </lineage>
</organism>
<keyword evidence="2" id="KW-0472">Membrane</keyword>
<evidence type="ECO:0000313" key="4">
    <source>
        <dbReference type="Proteomes" id="UP000594263"/>
    </source>
</evidence>
<keyword evidence="4" id="KW-1185">Reference proteome</keyword>
<reference evidence="3" key="1">
    <citation type="submission" date="2021-01" db="UniProtKB">
        <authorList>
            <consortium name="EnsemblPlants"/>
        </authorList>
    </citation>
    <scope>IDENTIFICATION</scope>
</reference>